<feature type="region of interest" description="Disordered" evidence="1">
    <location>
        <begin position="65"/>
        <end position="86"/>
    </location>
</feature>
<accession>J9GMY1</accession>
<sequence length="86" mass="9574">KLKFLANGSEYYFGSLAAIYDVFTAEAVGIRLRDLWSKKLCVGSSVMTGLCEISKHKIYQKTRENRTFAGSSSTRGSRSLKNEEDG</sequence>
<dbReference type="EMBL" id="AMCI01002100">
    <property type="protein sequence ID" value="EJX03623.1"/>
    <property type="molecule type" value="Genomic_DNA"/>
</dbReference>
<protein>
    <submittedName>
        <fullName evidence="2">Uncharacterized protein</fullName>
    </submittedName>
</protein>
<proteinExistence type="predicted"/>
<organism evidence="2">
    <name type="scientific">gut metagenome</name>
    <dbReference type="NCBI Taxonomy" id="749906"/>
    <lineage>
        <taxon>unclassified sequences</taxon>
        <taxon>metagenomes</taxon>
        <taxon>organismal metagenomes</taxon>
    </lineage>
</organism>
<evidence type="ECO:0000313" key="2">
    <source>
        <dbReference type="EMBL" id="EJX03623.1"/>
    </source>
</evidence>
<name>J9GMY1_9ZZZZ</name>
<comment type="caution">
    <text evidence="2">The sequence shown here is derived from an EMBL/GenBank/DDBJ whole genome shotgun (WGS) entry which is preliminary data.</text>
</comment>
<dbReference type="AlphaFoldDB" id="J9GMY1"/>
<evidence type="ECO:0000256" key="1">
    <source>
        <dbReference type="SAM" id="MobiDB-lite"/>
    </source>
</evidence>
<gene>
    <name evidence="2" type="ORF">EVA_08262</name>
</gene>
<reference evidence="2" key="1">
    <citation type="journal article" date="2012" name="PLoS ONE">
        <title>Gene sets for utilization of primary and secondary nutrition supplies in the distal gut of endangered iberian lynx.</title>
        <authorList>
            <person name="Alcaide M."/>
            <person name="Messina E."/>
            <person name="Richter M."/>
            <person name="Bargiela R."/>
            <person name="Peplies J."/>
            <person name="Huws S.A."/>
            <person name="Newbold C.J."/>
            <person name="Golyshin P.N."/>
            <person name="Simon M.A."/>
            <person name="Lopez G."/>
            <person name="Yakimov M.M."/>
            <person name="Ferrer M."/>
        </authorList>
    </citation>
    <scope>NUCLEOTIDE SEQUENCE</scope>
</reference>
<feature type="compositionally biased region" description="Polar residues" evidence="1">
    <location>
        <begin position="68"/>
        <end position="79"/>
    </location>
</feature>
<feature type="non-terminal residue" evidence="2">
    <location>
        <position position="1"/>
    </location>
</feature>